<feature type="transmembrane region" description="Helical" evidence="3">
    <location>
        <begin position="682"/>
        <end position="705"/>
    </location>
</feature>
<feature type="transmembrane region" description="Helical" evidence="3">
    <location>
        <begin position="749"/>
        <end position="765"/>
    </location>
</feature>
<evidence type="ECO:0000259" key="4">
    <source>
        <dbReference type="PROSITE" id="PS50850"/>
    </source>
</evidence>
<dbReference type="InterPro" id="IPR020846">
    <property type="entry name" value="MFS_dom"/>
</dbReference>
<dbReference type="PANTHER" id="PTHR11360:SF111">
    <property type="entry name" value="CHASKI, ISOFORM A"/>
    <property type="match status" value="1"/>
</dbReference>
<dbReference type="GO" id="GO:0016020">
    <property type="term" value="C:membrane"/>
    <property type="evidence" value="ECO:0007669"/>
    <property type="project" value="UniProtKB-SubCell"/>
</dbReference>
<name>A0A4C1XAH2_EUMVA</name>
<dbReference type="AlphaFoldDB" id="A0A4C1XAH2"/>
<dbReference type="PROSITE" id="PS50850">
    <property type="entry name" value="MFS"/>
    <property type="match status" value="1"/>
</dbReference>
<feature type="transmembrane region" description="Helical" evidence="3">
    <location>
        <begin position="804"/>
        <end position="827"/>
    </location>
</feature>
<feature type="transmembrane region" description="Helical" evidence="3">
    <location>
        <begin position="241"/>
        <end position="261"/>
    </location>
</feature>
<feature type="transmembrane region" description="Helical" evidence="3">
    <location>
        <begin position="771"/>
        <end position="792"/>
    </location>
</feature>
<feature type="region of interest" description="Disordered" evidence="2">
    <location>
        <begin position="1"/>
        <end position="21"/>
    </location>
</feature>
<evidence type="ECO:0000256" key="1">
    <source>
        <dbReference type="ARBA" id="ARBA00004141"/>
    </source>
</evidence>
<dbReference type="InterPro" id="IPR011701">
    <property type="entry name" value="MFS"/>
</dbReference>
<feature type="compositionally biased region" description="Polar residues" evidence="2">
    <location>
        <begin position="8"/>
        <end position="19"/>
    </location>
</feature>
<dbReference type="CDD" id="cd17352">
    <property type="entry name" value="MFS_MCT_SLC16"/>
    <property type="match status" value="1"/>
</dbReference>
<feature type="region of interest" description="Disordered" evidence="2">
    <location>
        <begin position="538"/>
        <end position="560"/>
    </location>
</feature>
<keyword evidence="3" id="KW-1133">Transmembrane helix</keyword>
<accession>A0A4C1XAH2</accession>
<feature type="transmembrane region" description="Helical" evidence="3">
    <location>
        <begin position="357"/>
        <end position="376"/>
    </location>
</feature>
<feature type="transmembrane region" description="Helical" evidence="3">
    <location>
        <begin position="839"/>
        <end position="860"/>
    </location>
</feature>
<feature type="transmembrane region" description="Helical" evidence="3">
    <location>
        <begin position="268"/>
        <end position="287"/>
    </location>
</feature>
<comment type="subcellular location">
    <subcellularLocation>
        <location evidence="1">Membrane</location>
        <topology evidence="1">Multi-pass membrane protein</topology>
    </subcellularLocation>
</comment>
<sequence>MPKENDKNVANNPWNSSPLRASELKKRDSIKYINLHGDPDLRRWEGRAGRGRDRREAAMENLFVAKLAIGRQSEMIRNVIYIKAVTKNEGGTGFEIRKRDRYGSLNMVTKILTDDTEAMKSSHKEGLENNDAIKKSDSKDLNKINSLKTNAGHDQSEIIAHFSKDDVTERVKFEGLDDESICSSEVDEEKLPPIPDGGWGWVVVLAAFLVSACADGLAFSFGLLHEEFTRYFETTQSKTALIGGFFIATPLLAGPVMSALVDRYGCRTMTILAGILSTIGFLLASVSDSIPMLCLTLGFLSGLAMGILYVTAVVSVAFWFDKKRNLAVSLASCGIGVGTLIYSPLTNYLLEVYDWRNTVVLLAGTLLNMCICGALMREPEWLKIKQKRERLLSRSRRSSSAGSISSRSIGGESVFLSPEELKSLLKSGKSPDYILATLATSIAEAEQLDATTKLNAEQTYKRMHSAVHLPTFVQQNEKVPVEVIEKLMNNKRLYNIILENYPSLLKVRSHSEVQLNVEPAVDAAREPVKTEMKLKITKSKNEPESGNKMESKSHDKHEMHIHDNPMIGAEKKMKEKSEIKPKEHHTTKSDIKFVSHPKDWFSRQISTDHHYLRGMPLYRNTIMYRGAMMNIPRYKLKASSLPDIYKNSTWSLGTVSDDEFKWHERFWIVFKKTFDFRMFTEFHFFMFNLSSLILSVWFIVPYYFLVTYMNKMEIDGAPTLISIIGIASSIGIVILGWIGDRPWANVTKIYAVCLIICGASVALYPCFIRDFWVLTVISAVFGLSFASSYSYTPAILMELMPLDHFTLAYGMILLSQGIGHLVGPSLGALLYDLSGTWDLTFYVGSAWIVVSGLCVGVIAFTRDVRLCGSAPLLKEEADRISKDLSVNSEDAPVNV</sequence>
<dbReference type="PANTHER" id="PTHR11360">
    <property type="entry name" value="MONOCARBOXYLATE TRANSPORTER"/>
    <property type="match status" value="1"/>
</dbReference>
<keyword evidence="3" id="KW-0472">Membrane</keyword>
<evidence type="ECO:0000313" key="5">
    <source>
        <dbReference type="EMBL" id="GBP60080.1"/>
    </source>
</evidence>
<feature type="transmembrane region" description="Helical" evidence="3">
    <location>
        <begin position="327"/>
        <end position="345"/>
    </location>
</feature>
<dbReference type="EMBL" id="BGZK01000778">
    <property type="protein sequence ID" value="GBP60080.1"/>
    <property type="molecule type" value="Genomic_DNA"/>
</dbReference>
<keyword evidence="3" id="KW-0812">Transmembrane</keyword>
<feature type="transmembrane region" description="Helical" evidence="3">
    <location>
        <begin position="299"/>
        <end position="320"/>
    </location>
</feature>
<comment type="caution">
    <text evidence="5">The sequence shown here is derived from an EMBL/GenBank/DDBJ whole genome shotgun (WGS) entry which is preliminary data.</text>
</comment>
<dbReference type="Pfam" id="PF07690">
    <property type="entry name" value="MFS_1"/>
    <property type="match status" value="2"/>
</dbReference>
<dbReference type="Gene3D" id="1.20.1250.20">
    <property type="entry name" value="MFS general substrate transporter like domains"/>
    <property type="match status" value="2"/>
</dbReference>
<keyword evidence="6" id="KW-1185">Reference proteome</keyword>
<dbReference type="GO" id="GO:0008028">
    <property type="term" value="F:monocarboxylic acid transmembrane transporter activity"/>
    <property type="evidence" value="ECO:0007669"/>
    <property type="project" value="TreeGrafter"/>
</dbReference>
<gene>
    <name evidence="5" type="primary">slc16a12</name>
    <name evidence="5" type="ORF">EVAR_7073_1</name>
</gene>
<feature type="transmembrane region" description="Helical" evidence="3">
    <location>
        <begin position="199"/>
        <end position="221"/>
    </location>
</feature>
<feature type="domain" description="Major facilitator superfamily (MFS) profile" evidence="4">
    <location>
        <begin position="676"/>
        <end position="895"/>
    </location>
</feature>
<dbReference type="SUPFAM" id="SSF103473">
    <property type="entry name" value="MFS general substrate transporter"/>
    <property type="match status" value="1"/>
</dbReference>
<reference evidence="5 6" key="1">
    <citation type="journal article" date="2019" name="Commun. Biol.">
        <title>The bagworm genome reveals a unique fibroin gene that provides high tensile strength.</title>
        <authorList>
            <person name="Kono N."/>
            <person name="Nakamura H."/>
            <person name="Ohtoshi R."/>
            <person name="Tomita M."/>
            <person name="Numata K."/>
            <person name="Arakawa K."/>
        </authorList>
    </citation>
    <scope>NUCLEOTIDE SEQUENCE [LARGE SCALE GENOMIC DNA]</scope>
</reference>
<protein>
    <submittedName>
        <fullName evidence="5">Monocarboxylate transporter 12</fullName>
    </submittedName>
</protein>
<proteinExistence type="predicted"/>
<evidence type="ECO:0000313" key="6">
    <source>
        <dbReference type="Proteomes" id="UP000299102"/>
    </source>
</evidence>
<dbReference type="InterPro" id="IPR050327">
    <property type="entry name" value="Proton-linked_MCT"/>
</dbReference>
<dbReference type="OrthoDB" id="410267at2759"/>
<dbReference type="Proteomes" id="UP000299102">
    <property type="component" value="Unassembled WGS sequence"/>
</dbReference>
<evidence type="ECO:0000256" key="2">
    <source>
        <dbReference type="SAM" id="MobiDB-lite"/>
    </source>
</evidence>
<feature type="transmembrane region" description="Helical" evidence="3">
    <location>
        <begin position="717"/>
        <end position="737"/>
    </location>
</feature>
<organism evidence="5 6">
    <name type="scientific">Eumeta variegata</name>
    <name type="common">Bagworm moth</name>
    <name type="synonym">Eumeta japonica</name>
    <dbReference type="NCBI Taxonomy" id="151549"/>
    <lineage>
        <taxon>Eukaryota</taxon>
        <taxon>Metazoa</taxon>
        <taxon>Ecdysozoa</taxon>
        <taxon>Arthropoda</taxon>
        <taxon>Hexapoda</taxon>
        <taxon>Insecta</taxon>
        <taxon>Pterygota</taxon>
        <taxon>Neoptera</taxon>
        <taxon>Endopterygota</taxon>
        <taxon>Lepidoptera</taxon>
        <taxon>Glossata</taxon>
        <taxon>Ditrysia</taxon>
        <taxon>Tineoidea</taxon>
        <taxon>Psychidae</taxon>
        <taxon>Oiketicinae</taxon>
        <taxon>Eumeta</taxon>
    </lineage>
</organism>
<dbReference type="InterPro" id="IPR036259">
    <property type="entry name" value="MFS_trans_sf"/>
</dbReference>
<evidence type="ECO:0000256" key="3">
    <source>
        <dbReference type="SAM" id="Phobius"/>
    </source>
</evidence>